<accession>A0AAD4WM90</accession>
<evidence type="ECO:0000256" key="1">
    <source>
        <dbReference type="SAM" id="Phobius"/>
    </source>
</evidence>
<reference evidence="2 3" key="1">
    <citation type="journal article" date="2022" name="G3 (Bethesda)">
        <title>Whole-genome sequence and methylome profiling of the almond [Prunus dulcis (Mill.) D.A. Webb] cultivar 'Nonpareil'.</title>
        <authorList>
            <person name="D'Amico-Willman K.M."/>
            <person name="Ouma W.Z."/>
            <person name="Meulia T."/>
            <person name="Sideli G.M."/>
            <person name="Gradziel T.M."/>
            <person name="Fresnedo-Ramirez J."/>
        </authorList>
    </citation>
    <scope>NUCLEOTIDE SEQUENCE [LARGE SCALE GENOMIC DNA]</scope>
    <source>
        <strain evidence="2">Clone GOH B32 T37-40</strain>
    </source>
</reference>
<dbReference type="EMBL" id="JAJFAZ020000002">
    <property type="protein sequence ID" value="KAI5344892.1"/>
    <property type="molecule type" value="Genomic_DNA"/>
</dbReference>
<keyword evidence="3" id="KW-1185">Reference proteome</keyword>
<gene>
    <name evidence="2" type="ORF">L3X38_012769</name>
</gene>
<keyword evidence="1" id="KW-1133">Transmembrane helix</keyword>
<organism evidence="2 3">
    <name type="scientific">Prunus dulcis</name>
    <name type="common">Almond</name>
    <name type="synonym">Amygdalus dulcis</name>
    <dbReference type="NCBI Taxonomy" id="3755"/>
    <lineage>
        <taxon>Eukaryota</taxon>
        <taxon>Viridiplantae</taxon>
        <taxon>Streptophyta</taxon>
        <taxon>Embryophyta</taxon>
        <taxon>Tracheophyta</taxon>
        <taxon>Spermatophyta</taxon>
        <taxon>Magnoliopsida</taxon>
        <taxon>eudicotyledons</taxon>
        <taxon>Gunneridae</taxon>
        <taxon>Pentapetalae</taxon>
        <taxon>rosids</taxon>
        <taxon>fabids</taxon>
        <taxon>Rosales</taxon>
        <taxon>Rosaceae</taxon>
        <taxon>Amygdaloideae</taxon>
        <taxon>Amygdaleae</taxon>
        <taxon>Prunus</taxon>
    </lineage>
</organism>
<dbReference type="Proteomes" id="UP001054821">
    <property type="component" value="Chromosome 2"/>
</dbReference>
<protein>
    <submittedName>
        <fullName evidence="2">Uncharacterized protein</fullName>
    </submittedName>
</protein>
<feature type="transmembrane region" description="Helical" evidence="1">
    <location>
        <begin position="21"/>
        <end position="41"/>
    </location>
</feature>
<name>A0AAD4WM90_PRUDU</name>
<keyword evidence="1" id="KW-0472">Membrane</keyword>
<evidence type="ECO:0000313" key="2">
    <source>
        <dbReference type="EMBL" id="KAI5344892.1"/>
    </source>
</evidence>
<comment type="caution">
    <text evidence="2">The sequence shown here is derived from an EMBL/GenBank/DDBJ whole genome shotgun (WGS) entry which is preliminary data.</text>
</comment>
<evidence type="ECO:0000313" key="3">
    <source>
        <dbReference type="Proteomes" id="UP001054821"/>
    </source>
</evidence>
<keyword evidence="1" id="KW-0812">Transmembrane</keyword>
<dbReference type="AlphaFoldDB" id="A0AAD4WM90"/>
<sequence length="119" mass="13665">MRGLGAKVWIAVMLCISLRMMRLMGDFLGGCFIHYVFWSMWLRGKGAYGLFFNPASPRGCGLWVIVPEGALYPTYLRILRLGAKAWMTYYYTMHFPEDAAYGRLSRRMLYALSLSKDAT</sequence>
<proteinExistence type="predicted"/>